<dbReference type="PANTHER" id="PTHR43963:SF6">
    <property type="entry name" value="CHAIN DEHYDROGENASE FAMILY PROTEIN, PUTATIVE (AFU_ORTHOLOGUE AFUA_3G15350)-RELATED"/>
    <property type="match status" value="1"/>
</dbReference>
<dbReference type="Gene3D" id="3.40.50.720">
    <property type="entry name" value="NAD(P)-binding Rossmann-like Domain"/>
    <property type="match status" value="1"/>
</dbReference>
<dbReference type="SUPFAM" id="SSF51735">
    <property type="entry name" value="NAD(P)-binding Rossmann-fold domains"/>
    <property type="match status" value="1"/>
</dbReference>
<name>A0ABR1K8R0_9PEZI</name>
<dbReference type="InterPro" id="IPR036291">
    <property type="entry name" value="NAD(P)-bd_dom_sf"/>
</dbReference>
<sequence>MPYARVAAVTGANKGIGLAIVRNLALTYPSSPLNTGPLLIYVTARDKTRGEAALSSLLTDPLLIRSNVLSASGGGPVDITYHPLDISDRSSIQRFTSTLRSRHGERGLDVLVNNAGVALDGFDDRVVRATLAVNYEGTLDLTLSLLPMLKAAPSSRVVNVASEMGALDRYSEPLRRRFREAAEAGARETPSSAAADMTVIMHAFEEGVRMSTHSALGFPSSAYAVSKAGVIGATRALGLALQNQQNAQHEPAPLVVCCCPGYVDTDMTKHNGTKTPDEGARTPVWLALADARELGGAEAAQGRYFKDEVMKEW</sequence>
<comment type="caution">
    <text evidence="5">The sequence shown here is derived from an EMBL/GenBank/DDBJ whole genome shotgun (WGS) entry which is preliminary data.</text>
</comment>
<proteinExistence type="inferred from homology"/>
<keyword evidence="3" id="KW-0560">Oxidoreductase</keyword>
<evidence type="ECO:0000313" key="6">
    <source>
        <dbReference type="Proteomes" id="UP001363622"/>
    </source>
</evidence>
<dbReference type="PANTHER" id="PTHR43963">
    <property type="entry name" value="CARBONYL REDUCTASE 1-RELATED"/>
    <property type="match status" value="1"/>
</dbReference>
<dbReference type="EMBL" id="JBBPHU010000015">
    <property type="protein sequence ID" value="KAK7510097.1"/>
    <property type="molecule type" value="Genomic_DNA"/>
</dbReference>
<dbReference type="Proteomes" id="UP001363622">
    <property type="component" value="Unassembled WGS sequence"/>
</dbReference>
<keyword evidence="6" id="KW-1185">Reference proteome</keyword>
<dbReference type="Pfam" id="PF00106">
    <property type="entry name" value="adh_short"/>
    <property type="match status" value="1"/>
</dbReference>
<evidence type="ECO:0000256" key="3">
    <source>
        <dbReference type="ARBA" id="ARBA00023002"/>
    </source>
</evidence>
<evidence type="ECO:0000313" key="5">
    <source>
        <dbReference type="EMBL" id="KAK7510097.1"/>
    </source>
</evidence>
<reference evidence="5 6" key="1">
    <citation type="submission" date="2024-04" db="EMBL/GenBank/DDBJ databases">
        <title>Phyllosticta paracitricarpa is synonymous to the EU quarantine fungus P. citricarpa based on phylogenomic analyses.</title>
        <authorList>
            <consortium name="Lawrence Berkeley National Laboratory"/>
            <person name="Van Ingen-Buijs V.A."/>
            <person name="Van Westerhoven A.C."/>
            <person name="Haridas S."/>
            <person name="Skiadas P."/>
            <person name="Martin F."/>
            <person name="Groenewald J.Z."/>
            <person name="Crous P.W."/>
            <person name="Seidl M.F."/>
        </authorList>
    </citation>
    <scope>NUCLEOTIDE SEQUENCE [LARGE SCALE GENOMIC DNA]</scope>
    <source>
        <strain evidence="5 6">CBS 123371</strain>
    </source>
</reference>
<evidence type="ECO:0000256" key="1">
    <source>
        <dbReference type="ARBA" id="ARBA00006484"/>
    </source>
</evidence>
<accession>A0ABR1K8R0</accession>
<dbReference type="PRINTS" id="PR00081">
    <property type="entry name" value="GDHRDH"/>
</dbReference>
<evidence type="ECO:0000256" key="2">
    <source>
        <dbReference type="ARBA" id="ARBA00022857"/>
    </source>
</evidence>
<gene>
    <name evidence="5" type="ORF">IWZ03DRAFT_389007</name>
</gene>
<protein>
    <submittedName>
        <fullName evidence="5">NAD(P)-binding protein</fullName>
    </submittedName>
</protein>
<comment type="similarity">
    <text evidence="1 4">Belongs to the short-chain dehydrogenases/reductases (SDR) family.</text>
</comment>
<dbReference type="InterPro" id="IPR002347">
    <property type="entry name" value="SDR_fam"/>
</dbReference>
<organism evidence="5 6">
    <name type="scientific">Phyllosticta citriasiana</name>
    <dbReference type="NCBI Taxonomy" id="595635"/>
    <lineage>
        <taxon>Eukaryota</taxon>
        <taxon>Fungi</taxon>
        <taxon>Dikarya</taxon>
        <taxon>Ascomycota</taxon>
        <taxon>Pezizomycotina</taxon>
        <taxon>Dothideomycetes</taxon>
        <taxon>Dothideomycetes incertae sedis</taxon>
        <taxon>Botryosphaeriales</taxon>
        <taxon>Phyllostictaceae</taxon>
        <taxon>Phyllosticta</taxon>
    </lineage>
</organism>
<evidence type="ECO:0000256" key="4">
    <source>
        <dbReference type="RuleBase" id="RU000363"/>
    </source>
</evidence>
<keyword evidence="2" id="KW-0521">NADP</keyword>
<dbReference type="PRINTS" id="PR00080">
    <property type="entry name" value="SDRFAMILY"/>
</dbReference>